<dbReference type="Proteomes" id="UP000294743">
    <property type="component" value="Unassembled WGS sequence"/>
</dbReference>
<proteinExistence type="predicted"/>
<dbReference type="GO" id="GO:0005886">
    <property type="term" value="C:plasma membrane"/>
    <property type="evidence" value="ECO:0007669"/>
    <property type="project" value="UniProtKB-SubCell"/>
</dbReference>
<dbReference type="PANTHER" id="PTHR43471:SF3">
    <property type="entry name" value="ABC TRANSPORTER PERMEASE PROTEIN NATB"/>
    <property type="match status" value="1"/>
</dbReference>
<gene>
    <name evidence="2" type="ORF">EDD63_10281</name>
</gene>
<evidence type="ECO:0000313" key="3">
    <source>
        <dbReference type="Proteomes" id="UP000294743"/>
    </source>
</evidence>
<dbReference type="EMBL" id="SODD01000002">
    <property type="protein sequence ID" value="TDW26060.1"/>
    <property type="molecule type" value="Genomic_DNA"/>
</dbReference>
<feature type="transmembrane region" description="Helical" evidence="1">
    <location>
        <begin position="84"/>
        <end position="106"/>
    </location>
</feature>
<comment type="caution">
    <text evidence="2">The sequence shown here is derived from an EMBL/GenBank/DDBJ whole genome shotgun (WGS) entry which is preliminary data.</text>
</comment>
<accession>A0A4R8AC36</accession>
<keyword evidence="1" id="KW-0812">Transmembrane</keyword>
<evidence type="ECO:0000256" key="1">
    <source>
        <dbReference type="SAM" id="Phobius"/>
    </source>
</evidence>
<dbReference type="RefSeq" id="WP_134167646.1">
    <property type="nucleotide sequence ID" value="NZ_SODD01000002.1"/>
</dbReference>
<feature type="transmembrane region" description="Helical" evidence="1">
    <location>
        <begin position="207"/>
        <end position="225"/>
    </location>
</feature>
<dbReference type="AlphaFoldDB" id="A0A4R8AC36"/>
<evidence type="ECO:0000313" key="2">
    <source>
        <dbReference type="EMBL" id="TDW26060.1"/>
    </source>
</evidence>
<keyword evidence="1" id="KW-1133">Transmembrane helix</keyword>
<dbReference type="Pfam" id="PF12679">
    <property type="entry name" value="ABC2_membrane_2"/>
    <property type="match status" value="1"/>
</dbReference>
<protein>
    <submittedName>
        <fullName evidence="2">ABC-2 family transporter</fullName>
    </submittedName>
</protein>
<feature type="transmembrane region" description="Helical" evidence="1">
    <location>
        <begin position="172"/>
        <end position="195"/>
    </location>
</feature>
<keyword evidence="3" id="KW-1185">Reference proteome</keyword>
<reference evidence="2 3" key="1">
    <citation type="submission" date="2019-03" db="EMBL/GenBank/DDBJ databases">
        <title>Genomic Encyclopedia of Type Strains, Phase IV (KMG-IV): sequencing the most valuable type-strain genomes for metagenomic binning, comparative biology and taxonomic classification.</title>
        <authorList>
            <person name="Goeker M."/>
        </authorList>
    </citation>
    <scope>NUCLEOTIDE SEQUENCE [LARGE SCALE GENOMIC DNA]</scope>
    <source>
        <strain evidence="2 3">DSM 28867</strain>
    </source>
</reference>
<feature type="transmembrane region" description="Helical" evidence="1">
    <location>
        <begin position="231"/>
        <end position="248"/>
    </location>
</feature>
<feature type="transmembrane region" description="Helical" evidence="1">
    <location>
        <begin position="127"/>
        <end position="152"/>
    </location>
</feature>
<name>A0A4R8AC36_9FIRM</name>
<sequence>MNRKMKAIIRKDIRSIIDNKRYLWTLLLLPIFLGVVFPSIFVVLVKLVPTDMNDMDALIRLLPQNLSEAEIFDALLDMILNQTIPIFFMLIPIMCASVMAASSFVGEKEKRTLETLLYSPLSLRDVFKAKVLASTIMSLVITFATFGLMVVILNIELQFIDQSTFIPGFTWLWVMCLLVPAVTLMSIVFIVKGSAKSKTMEEAQQRASFLVMPIVLIFISQFTGLLMIQPIYILIAGAVLLVISYVLLQKATAAFTYEKLIQ</sequence>
<keyword evidence="1" id="KW-0472">Membrane</keyword>
<dbReference type="PANTHER" id="PTHR43471">
    <property type="entry name" value="ABC TRANSPORTER PERMEASE"/>
    <property type="match status" value="1"/>
</dbReference>
<dbReference type="OrthoDB" id="72437at2"/>
<organism evidence="2 3">
    <name type="scientific">Breznakia blatticola</name>
    <dbReference type="NCBI Taxonomy" id="1754012"/>
    <lineage>
        <taxon>Bacteria</taxon>
        <taxon>Bacillati</taxon>
        <taxon>Bacillota</taxon>
        <taxon>Erysipelotrichia</taxon>
        <taxon>Erysipelotrichales</taxon>
        <taxon>Erysipelotrichaceae</taxon>
        <taxon>Breznakia</taxon>
    </lineage>
</organism>
<feature type="transmembrane region" description="Helical" evidence="1">
    <location>
        <begin position="21"/>
        <end position="45"/>
    </location>
</feature>
<dbReference type="GO" id="GO:0140359">
    <property type="term" value="F:ABC-type transporter activity"/>
    <property type="evidence" value="ECO:0007669"/>
    <property type="project" value="InterPro"/>
</dbReference>